<dbReference type="KEGG" id="lbk:LVISKB_0988"/>
<dbReference type="GO" id="GO:0016787">
    <property type="term" value="F:hydrolase activity"/>
    <property type="evidence" value="ECO:0007669"/>
    <property type="project" value="UniProtKB-KW"/>
</dbReference>
<dbReference type="InterPro" id="IPR029149">
    <property type="entry name" value="Creatin/AminoP/Spt16_N"/>
</dbReference>
<dbReference type="Pfam" id="PF01321">
    <property type="entry name" value="Creatinase_N"/>
    <property type="match status" value="1"/>
</dbReference>
<evidence type="ECO:0000259" key="4">
    <source>
        <dbReference type="Pfam" id="PF00557"/>
    </source>
</evidence>
<dbReference type="PANTHER" id="PTHR46112:SF3">
    <property type="entry name" value="AMINOPEPTIDASE YPDF"/>
    <property type="match status" value="1"/>
</dbReference>
<dbReference type="InterPro" id="IPR001131">
    <property type="entry name" value="Peptidase_M24B_aminopep-P_CS"/>
</dbReference>
<name>M5ACU1_LEVBR</name>
<keyword evidence="2" id="KW-0378">Hydrolase</keyword>
<dbReference type="InterPro" id="IPR000587">
    <property type="entry name" value="Creatinase_N"/>
</dbReference>
<dbReference type="SUPFAM" id="SSF55920">
    <property type="entry name" value="Creatinase/aminopeptidase"/>
    <property type="match status" value="1"/>
</dbReference>
<evidence type="ECO:0000256" key="3">
    <source>
        <dbReference type="RuleBase" id="RU000590"/>
    </source>
</evidence>
<feature type="domain" description="Peptidase M24" evidence="4">
    <location>
        <begin position="158"/>
        <end position="359"/>
    </location>
</feature>
<dbReference type="PROSITE" id="PS00491">
    <property type="entry name" value="PROLINE_PEPTIDASE"/>
    <property type="match status" value="1"/>
</dbReference>
<dbReference type="HOGENOM" id="CLU_017266_4_0_9"/>
<gene>
    <name evidence="6" type="ORF">LVISKB_0988</name>
</gene>
<dbReference type="Gene3D" id="3.90.230.10">
    <property type="entry name" value="Creatinase/methionine aminopeptidase superfamily"/>
    <property type="match status" value="1"/>
</dbReference>
<evidence type="ECO:0000259" key="5">
    <source>
        <dbReference type="Pfam" id="PF01321"/>
    </source>
</evidence>
<comment type="similarity">
    <text evidence="3">Belongs to the peptidase M24B family.</text>
</comment>
<dbReference type="Gene3D" id="3.40.350.10">
    <property type="entry name" value="Creatinase/prolidase N-terminal domain"/>
    <property type="match status" value="1"/>
</dbReference>
<proteinExistence type="inferred from homology"/>
<accession>M5ACU1</accession>
<evidence type="ECO:0000313" key="6">
    <source>
        <dbReference type="EMBL" id="BAN06623.1"/>
    </source>
</evidence>
<dbReference type="InterPro" id="IPR000994">
    <property type="entry name" value="Pept_M24"/>
</dbReference>
<evidence type="ECO:0000256" key="1">
    <source>
        <dbReference type="ARBA" id="ARBA00022723"/>
    </source>
</evidence>
<dbReference type="EMBL" id="AP012167">
    <property type="protein sequence ID" value="BAN06623.1"/>
    <property type="molecule type" value="Genomic_DNA"/>
</dbReference>
<dbReference type="InterPro" id="IPR036005">
    <property type="entry name" value="Creatinase/aminopeptidase-like"/>
</dbReference>
<dbReference type="CDD" id="cd01092">
    <property type="entry name" value="APP-like"/>
    <property type="match status" value="1"/>
</dbReference>
<dbReference type="Proteomes" id="UP000012042">
    <property type="component" value="Chromosome"/>
</dbReference>
<dbReference type="GO" id="GO:0046872">
    <property type="term" value="F:metal ion binding"/>
    <property type="evidence" value="ECO:0007669"/>
    <property type="project" value="UniProtKB-KW"/>
</dbReference>
<dbReference type="AlphaFoldDB" id="M5ACU1"/>
<dbReference type="SUPFAM" id="SSF53092">
    <property type="entry name" value="Creatinase/prolidase N-terminal domain"/>
    <property type="match status" value="1"/>
</dbReference>
<dbReference type="PATRIC" id="fig|1001583.3.peg.975"/>
<sequence length="376" mass="40712">MRRDQFALGSSFFRKIRSGVGSMATRVERLQALFAPLSIDSFLVSSPSNQQYLVGASVMSGDGYLLVTAKRAVFITDARYQTELTQVIPQIPLVITRSYLQAVNDVLEADGATVLGIEDQLTIREFEWLDEHLMTDIVPLADVADELRQVKEADELAAIRRATQLTSAGLEALFTVLKPGMTERQVAQWLEQWMQEHGATGTSFPTIVASGVRSAWPHGQTSDKQLATGELVTIDCGFYVDGYTSDVTRTVALGDPGSELKAAYQAVQAAQSAIVAAVAPGVTGDELDRIGRDFLTERGYGEAFIHGTGHGIGLDIHEGPNIGRGWPDIMKANEVITIEPGVYLAGRGGIRIEDDILVTSAGHEVLTTVPRNLIIL</sequence>
<organism evidence="6 7">
    <name type="scientific">Levilactobacillus brevis KB290</name>
    <dbReference type="NCBI Taxonomy" id="1001583"/>
    <lineage>
        <taxon>Bacteria</taxon>
        <taxon>Bacillati</taxon>
        <taxon>Bacillota</taxon>
        <taxon>Bacilli</taxon>
        <taxon>Lactobacillales</taxon>
        <taxon>Lactobacillaceae</taxon>
        <taxon>Levilactobacillus</taxon>
    </lineage>
</organism>
<feature type="domain" description="Creatinase N-terminal" evidence="5">
    <location>
        <begin position="26"/>
        <end position="150"/>
    </location>
</feature>
<keyword evidence="1 3" id="KW-0479">Metal-binding</keyword>
<reference evidence="6 7" key="1">
    <citation type="journal article" date="2013" name="PLoS ONE">
        <title>Genomic Analysis by Deep Sequencing of the Probiotic Lactobacillus brevis KB290 Harboring Nine Plasmids Reveals Genomic Stability.</title>
        <authorList>
            <person name="Fukao M."/>
            <person name="Oshima K."/>
            <person name="Morita H."/>
            <person name="Toh H."/>
            <person name="Suda W."/>
            <person name="Kim S.W."/>
            <person name="Suzuki S."/>
            <person name="Yakabe T."/>
            <person name="Hattori M."/>
            <person name="Yajima N."/>
        </authorList>
    </citation>
    <scope>NUCLEOTIDE SEQUENCE [LARGE SCALE GENOMIC DNA]</scope>
    <source>
        <strain evidence="6 7">KB290</strain>
    </source>
</reference>
<dbReference type="InterPro" id="IPR050659">
    <property type="entry name" value="Peptidase_M24B"/>
</dbReference>
<dbReference type="PANTHER" id="PTHR46112">
    <property type="entry name" value="AMINOPEPTIDASE"/>
    <property type="match status" value="1"/>
</dbReference>
<evidence type="ECO:0000313" key="7">
    <source>
        <dbReference type="Proteomes" id="UP000012042"/>
    </source>
</evidence>
<evidence type="ECO:0000256" key="2">
    <source>
        <dbReference type="ARBA" id="ARBA00022801"/>
    </source>
</evidence>
<dbReference type="Pfam" id="PF00557">
    <property type="entry name" value="Peptidase_M24"/>
    <property type="match status" value="1"/>
</dbReference>
<protein>
    <submittedName>
        <fullName evidence="6">Uncharacterized peptidase yqhT</fullName>
    </submittedName>
</protein>